<evidence type="ECO:0000256" key="4">
    <source>
        <dbReference type="PROSITE-ProRule" id="PRU00335"/>
    </source>
</evidence>
<dbReference type="RefSeq" id="WP_210051823.1">
    <property type="nucleotide sequence ID" value="NZ_BAAAMH010000016.1"/>
</dbReference>
<keyword evidence="3" id="KW-0804">Transcription</keyword>
<dbReference type="Pfam" id="PF00440">
    <property type="entry name" value="TetR_N"/>
    <property type="match status" value="1"/>
</dbReference>
<dbReference type="InterPro" id="IPR009057">
    <property type="entry name" value="Homeodomain-like_sf"/>
</dbReference>
<feature type="DNA-binding region" description="H-T-H motif" evidence="4">
    <location>
        <begin position="42"/>
        <end position="61"/>
    </location>
</feature>
<keyword evidence="2 4" id="KW-0238">DNA-binding</keyword>
<name>A0ABS4Z4C1_9ACTN</name>
<sequence length="220" mass="23605">MSDLETPARRTRNPRGEGDRLRSEIVAAATVLLQEGSAAAVTLRAVARGAGITAPAIYRHFPDVDAILRAVVDTAFADLERRLRAAQESREDPVGRLRAVSRGYLDFARQQPEHYRLMFGGAWDASAGADDVQRADRASIGMDAFQVLVDVVAGCVEAGASAGDDAFADASALWVGLHGLAGLRQTTPLFPWPRGLEDDLVTTLTRLIPAGERTASSRRP</sequence>
<organism evidence="6 7">
    <name type="scientific">Microlunatus capsulatus</name>
    <dbReference type="NCBI Taxonomy" id="99117"/>
    <lineage>
        <taxon>Bacteria</taxon>
        <taxon>Bacillati</taxon>
        <taxon>Actinomycetota</taxon>
        <taxon>Actinomycetes</taxon>
        <taxon>Propionibacteriales</taxon>
        <taxon>Propionibacteriaceae</taxon>
        <taxon>Microlunatus</taxon>
    </lineage>
</organism>
<evidence type="ECO:0000313" key="6">
    <source>
        <dbReference type="EMBL" id="MBP2415093.1"/>
    </source>
</evidence>
<protein>
    <submittedName>
        <fullName evidence="6">AcrR family transcriptional regulator</fullName>
    </submittedName>
</protein>
<dbReference type="Proteomes" id="UP000758168">
    <property type="component" value="Unassembled WGS sequence"/>
</dbReference>
<evidence type="ECO:0000256" key="1">
    <source>
        <dbReference type="ARBA" id="ARBA00023015"/>
    </source>
</evidence>
<comment type="caution">
    <text evidence="6">The sequence shown here is derived from an EMBL/GenBank/DDBJ whole genome shotgun (WGS) entry which is preliminary data.</text>
</comment>
<dbReference type="SUPFAM" id="SSF48498">
    <property type="entry name" value="Tetracyclin repressor-like, C-terminal domain"/>
    <property type="match status" value="1"/>
</dbReference>
<feature type="domain" description="HTH tetR-type" evidence="5">
    <location>
        <begin position="19"/>
        <end position="79"/>
    </location>
</feature>
<accession>A0ABS4Z4C1</accession>
<keyword evidence="7" id="KW-1185">Reference proteome</keyword>
<dbReference type="SUPFAM" id="SSF46689">
    <property type="entry name" value="Homeodomain-like"/>
    <property type="match status" value="1"/>
</dbReference>
<dbReference type="Gene3D" id="1.10.357.10">
    <property type="entry name" value="Tetracycline Repressor, domain 2"/>
    <property type="match status" value="1"/>
</dbReference>
<evidence type="ECO:0000313" key="7">
    <source>
        <dbReference type="Proteomes" id="UP000758168"/>
    </source>
</evidence>
<dbReference type="PROSITE" id="PS50977">
    <property type="entry name" value="HTH_TETR_2"/>
    <property type="match status" value="1"/>
</dbReference>
<dbReference type="InterPro" id="IPR001647">
    <property type="entry name" value="HTH_TetR"/>
</dbReference>
<evidence type="ECO:0000259" key="5">
    <source>
        <dbReference type="PROSITE" id="PS50977"/>
    </source>
</evidence>
<gene>
    <name evidence="6" type="ORF">JOF54_000015</name>
</gene>
<evidence type="ECO:0000256" key="3">
    <source>
        <dbReference type="ARBA" id="ARBA00023163"/>
    </source>
</evidence>
<evidence type="ECO:0000256" key="2">
    <source>
        <dbReference type="ARBA" id="ARBA00023125"/>
    </source>
</evidence>
<dbReference type="PANTHER" id="PTHR30055:SF234">
    <property type="entry name" value="HTH-TYPE TRANSCRIPTIONAL REGULATOR BETI"/>
    <property type="match status" value="1"/>
</dbReference>
<dbReference type="InterPro" id="IPR036271">
    <property type="entry name" value="Tet_transcr_reg_TetR-rel_C_sf"/>
</dbReference>
<dbReference type="EMBL" id="JAGIOB010000001">
    <property type="protein sequence ID" value="MBP2415093.1"/>
    <property type="molecule type" value="Genomic_DNA"/>
</dbReference>
<dbReference type="InterPro" id="IPR025996">
    <property type="entry name" value="MT1864/Rv1816-like_C"/>
</dbReference>
<dbReference type="PRINTS" id="PR00455">
    <property type="entry name" value="HTHTETR"/>
</dbReference>
<dbReference type="PANTHER" id="PTHR30055">
    <property type="entry name" value="HTH-TYPE TRANSCRIPTIONAL REGULATOR RUTR"/>
    <property type="match status" value="1"/>
</dbReference>
<keyword evidence="1" id="KW-0805">Transcription regulation</keyword>
<dbReference type="Pfam" id="PF13305">
    <property type="entry name" value="TetR_C_33"/>
    <property type="match status" value="1"/>
</dbReference>
<proteinExistence type="predicted"/>
<reference evidence="6 7" key="1">
    <citation type="submission" date="2021-03" db="EMBL/GenBank/DDBJ databases">
        <title>Sequencing the genomes of 1000 actinobacteria strains.</title>
        <authorList>
            <person name="Klenk H.-P."/>
        </authorList>
    </citation>
    <scope>NUCLEOTIDE SEQUENCE [LARGE SCALE GENOMIC DNA]</scope>
    <source>
        <strain evidence="6 7">DSM 12936</strain>
    </source>
</reference>
<dbReference type="InterPro" id="IPR050109">
    <property type="entry name" value="HTH-type_TetR-like_transc_reg"/>
</dbReference>